<dbReference type="NCBIfam" id="NF010925">
    <property type="entry name" value="PRK14345.1"/>
    <property type="match status" value="1"/>
</dbReference>
<evidence type="ECO:0000256" key="6">
    <source>
        <dbReference type="PIRNR" id="PIRNR016262"/>
    </source>
</evidence>
<keyword evidence="2 5" id="KW-0808">Transferase</keyword>
<dbReference type="GO" id="GO:0005737">
    <property type="term" value="C:cytoplasm"/>
    <property type="evidence" value="ECO:0007669"/>
    <property type="project" value="UniProtKB-SubCell"/>
</dbReference>
<sequence length="263" mass="28673">MTAPRDPFFPADKSIRASSDPLDVRRLGLVDYQEAWEMQAEIAKARADDAVPDTVLVLQHPNIYTAGKRTQPEDRPTNGLPVIDVDRGGRITWHGEGQLVVYPIIKLADPVDVVDYVRRLEEAIIQTVRQAGVTAAGRINGRSGVWVPSEVAAADPTAPTRDRKIAALGIRISRGVTMHGLALNCNNTLEYYEHIVACGIDDADNTTMSLELGRVVTPEEAADPLLTALDDALAGRLIVADHTFKTMPDPTKGLPRTPRSNQK</sequence>
<accession>A0A376CJM5</accession>
<proteinExistence type="inferred from homology"/>
<dbReference type="PANTHER" id="PTHR10993:SF7">
    <property type="entry name" value="LIPOYLTRANSFERASE 2, MITOCHONDRIAL-RELATED"/>
    <property type="match status" value="1"/>
</dbReference>
<comment type="miscellaneous">
    <text evidence="5">In the reaction, the free carboxyl group of octanoic acid is attached via an amide linkage to the epsilon-amino group of a specific lysine residue of lipoyl domains of lipoate-dependent enzymes.</text>
</comment>
<dbReference type="Pfam" id="PF21948">
    <property type="entry name" value="LplA-B_cat"/>
    <property type="match status" value="1"/>
</dbReference>
<evidence type="ECO:0000256" key="5">
    <source>
        <dbReference type="HAMAP-Rule" id="MF_00013"/>
    </source>
</evidence>
<keyword evidence="3 5" id="KW-0012">Acyltransferase</keyword>
<comment type="function">
    <text evidence="4 5 6">Catalyzes the transfer of endogenously produced octanoic acid from octanoyl-acyl-carrier-protein onto the lipoyl domains of lipoate-dependent enzymes. Lipoyl-ACP can also act as a substrate although octanoyl-ACP is likely to be the physiological substrate.</text>
</comment>
<feature type="site" description="Lowers pKa of active site Cys" evidence="5 9">
    <location>
        <position position="164"/>
    </location>
</feature>
<evidence type="ECO:0000256" key="9">
    <source>
        <dbReference type="PIRSR" id="PIRSR016262-3"/>
    </source>
</evidence>
<evidence type="ECO:0000256" key="3">
    <source>
        <dbReference type="ARBA" id="ARBA00023315"/>
    </source>
</evidence>
<dbReference type="InterPro" id="IPR004143">
    <property type="entry name" value="BPL_LPL_catalytic"/>
</dbReference>
<feature type="active site" description="Acyl-thioester intermediate" evidence="5 7">
    <location>
        <position position="198"/>
    </location>
</feature>
<dbReference type="Gene3D" id="3.30.930.10">
    <property type="entry name" value="Bira Bifunctional Protein, Domain 2"/>
    <property type="match status" value="1"/>
</dbReference>
<dbReference type="PROSITE" id="PS51733">
    <property type="entry name" value="BPL_LPL_CATALYTIC"/>
    <property type="match status" value="1"/>
</dbReference>
<dbReference type="PROSITE" id="PS01313">
    <property type="entry name" value="LIPB"/>
    <property type="match status" value="1"/>
</dbReference>
<dbReference type="GO" id="GO:0009249">
    <property type="term" value="P:protein lipoylation"/>
    <property type="evidence" value="ECO:0007669"/>
    <property type="project" value="InterPro"/>
</dbReference>
<dbReference type="InterPro" id="IPR020605">
    <property type="entry name" value="Octanoyltransferase_CS"/>
</dbReference>
<dbReference type="InterPro" id="IPR000544">
    <property type="entry name" value="Octanoyltransferase"/>
</dbReference>
<dbReference type="InterPro" id="IPR045864">
    <property type="entry name" value="aa-tRNA-synth_II/BPL/LPL"/>
</dbReference>
<comment type="catalytic activity">
    <reaction evidence="5 6">
        <text>octanoyl-[ACP] + L-lysyl-[protein] = N(6)-octanoyl-L-lysyl-[protein] + holo-[ACP] + H(+)</text>
        <dbReference type="Rhea" id="RHEA:17665"/>
        <dbReference type="Rhea" id="RHEA-COMP:9636"/>
        <dbReference type="Rhea" id="RHEA-COMP:9685"/>
        <dbReference type="Rhea" id="RHEA-COMP:9752"/>
        <dbReference type="Rhea" id="RHEA-COMP:9928"/>
        <dbReference type="ChEBI" id="CHEBI:15378"/>
        <dbReference type="ChEBI" id="CHEBI:29969"/>
        <dbReference type="ChEBI" id="CHEBI:64479"/>
        <dbReference type="ChEBI" id="CHEBI:78463"/>
        <dbReference type="ChEBI" id="CHEBI:78809"/>
        <dbReference type="EC" id="2.3.1.181"/>
    </reaction>
</comment>
<organism evidence="11 12">
    <name type="scientific">Corynebacterium pilosum</name>
    <dbReference type="NCBI Taxonomy" id="35756"/>
    <lineage>
        <taxon>Bacteria</taxon>
        <taxon>Bacillati</taxon>
        <taxon>Actinomycetota</taxon>
        <taxon>Actinomycetes</taxon>
        <taxon>Mycobacteriales</taxon>
        <taxon>Corynebacteriaceae</taxon>
        <taxon>Corynebacterium</taxon>
    </lineage>
</organism>
<feature type="domain" description="BPL/LPL catalytic" evidence="10">
    <location>
        <begin position="49"/>
        <end position="237"/>
    </location>
</feature>
<evidence type="ECO:0000256" key="2">
    <source>
        <dbReference type="ARBA" id="ARBA00022679"/>
    </source>
</evidence>
<evidence type="ECO:0000256" key="1">
    <source>
        <dbReference type="ARBA" id="ARBA00004821"/>
    </source>
</evidence>
<evidence type="ECO:0000313" key="12">
    <source>
        <dbReference type="Proteomes" id="UP000254467"/>
    </source>
</evidence>
<keyword evidence="11" id="KW-0436">Ligase</keyword>
<feature type="binding site" evidence="5 8">
    <location>
        <begin position="87"/>
        <end position="94"/>
    </location>
    <ligand>
        <name>substrate</name>
    </ligand>
</feature>
<feature type="binding site" evidence="5 8">
    <location>
        <begin position="167"/>
        <end position="169"/>
    </location>
    <ligand>
        <name>substrate</name>
    </ligand>
</feature>
<dbReference type="Proteomes" id="UP000254467">
    <property type="component" value="Unassembled WGS sequence"/>
</dbReference>
<dbReference type="EMBL" id="UFXQ01000001">
    <property type="protein sequence ID" value="STC68472.1"/>
    <property type="molecule type" value="Genomic_DNA"/>
</dbReference>
<gene>
    <name evidence="5 11" type="primary">lipB</name>
    <name evidence="11" type="ORF">NCTC11862_00227</name>
</gene>
<name>A0A376CJM5_9CORY</name>
<protein>
    <recommendedName>
        <fullName evidence="5 6">Octanoyltransferase</fullName>
        <ecNumber evidence="5 6">2.3.1.181</ecNumber>
    </recommendedName>
    <alternativeName>
        <fullName evidence="5">Lipoate-protein ligase B</fullName>
    </alternativeName>
    <alternativeName>
        <fullName evidence="5">Lipoyl/octanoyl transferase</fullName>
    </alternativeName>
    <alternativeName>
        <fullName evidence="5">Octanoyl-[acyl-carrier-protein]-protein N-octanoyltransferase</fullName>
    </alternativeName>
</protein>
<comment type="similarity">
    <text evidence="5 6">Belongs to the LipB family.</text>
</comment>
<dbReference type="RefSeq" id="WP_018580654.1">
    <property type="nucleotide sequence ID" value="NZ_LDYD01000006.1"/>
</dbReference>
<evidence type="ECO:0000256" key="7">
    <source>
        <dbReference type="PIRSR" id="PIRSR016262-1"/>
    </source>
</evidence>
<comment type="pathway">
    <text evidence="1 5 6">Protein modification; protein lipoylation via endogenous pathway; protein N(6)-(lipoyl)lysine from octanoyl-[acyl-carrier-protein]: step 1/2.</text>
</comment>
<dbReference type="AlphaFoldDB" id="A0A376CJM5"/>
<dbReference type="OrthoDB" id="9787061at2"/>
<evidence type="ECO:0000259" key="10">
    <source>
        <dbReference type="PROSITE" id="PS51733"/>
    </source>
</evidence>
<dbReference type="CDD" id="cd16444">
    <property type="entry name" value="LipB"/>
    <property type="match status" value="1"/>
</dbReference>
<feature type="binding site" evidence="5 8">
    <location>
        <begin position="180"/>
        <end position="182"/>
    </location>
    <ligand>
        <name>substrate</name>
    </ligand>
</feature>
<dbReference type="SUPFAM" id="SSF55681">
    <property type="entry name" value="Class II aaRS and biotin synthetases"/>
    <property type="match status" value="1"/>
</dbReference>
<dbReference type="NCBIfam" id="TIGR00214">
    <property type="entry name" value="lipB"/>
    <property type="match status" value="1"/>
</dbReference>
<keyword evidence="5" id="KW-0963">Cytoplasm</keyword>
<dbReference type="EC" id="2.3.1.181" evidence="5 6"/>
<dbReference type="PIRSF" id="PIRSF016262">
    <property type="entry name" value="LPLase"/>
    <property type="match status" value="1"/>
</dbReference>
<dbReference type="PANTHER" id="PTHR10993">
    <property type="entry name" value="OCTANOYLTRANSFERASE"/>
    <property type="match status" value="1"/>
</dbReference>
<dbReference type="UniPathway" id="UPA00538">
    <property type="reaction ID" value="UER00592"/>
</dbReference>
<dbReference type="GO" id="GO:0016874">
    <property type="term" value="F:ligase activity"/>
    <property type="evidence" value="ECO:0007669"/>
    <property type="project" value="UniProtKB-KW"/>
</dbReference>
<dbReference type="STRING" id="35756.GCA_001044155_01501"/>
<dbReference type="GO" id="GO:0033819">
    <property type="term" value="F:lipoyl(octanoyl) transferase activity"/>
    <property type="evidence" value="ECO:0007669"/>
    <property type="project" value="UniProtKB-EC"/>
</dbReference>
<evidence type="ECO:0000313" key="11">
    <source>
        <dbReference type="EMBL" id="STC68472.1"/>
    </source>
</evidence>
<reference evidence="11 12" key="1">
    <citation type="submission" date="2018-06" db="EMBL/GenBank/DDBJ databases">
        <authorList>
            <consortium name="Pathogen Informatics"/>
            <person name="Doyle S."/>
        </authorList>
    </citation>
    <scope>NUCLEOTIDE SEQUENCE [LARGE SCALE GENOMIC DNA]</scope>
    <source>
        <strain evidence="11 12">NCTC11862</strain>
    </source>
</reference>
<keyword evidence="12" id="KW-1185">Reference proteome</keyword>
<evidence type="ECO:0000256" key="4">
    <source>
        <dbReference type="ARBA" id="ARBA00024732"/>
    </source>
</evidence>
<evidence type="ECO:0000256" key="8">
    <source>
        <dbReference type="PIRSR" id="PIRSR016262-2"/>
    </source>
</evidence>
<comment type="subcellular location">
    <subcellularLocation>
        <location evidence="5">Cytoplasm</location>
    </subcellularLocation>
</comment>
<dbReference type="HAMAP" id="MF_00013">
    <property type="entry name" value="LipB"/>
    <property type="match status" value="1"/>
</dbReference>